<organism evidence="2 3">
    <name type="scientific">Colletotrichum asianum</name>
    <dbReference type="NCBI Taxonomy" id="702518"/>
    <lineage>
        <taxon>Eukaryota</taxon>
        <taxon>Fungi</taxon>
        <taxon>Dikarya</taxon>
        <taxon>Ascomycota</taxon>
        <taxon>Pezizomycotina</taxon>
        <taxon>Sordariomycetes</taxon>
        <taxon>Hypocreomycetidae</taxon>
        <taxon>Glomerellales</taxon>
        <taxon>Glomerellaceae</taxon>
        <taxon>Colletotrichum</taxon>
        <taxon>Colletotrichum gloeosporioides species complex</taxon>
    </lineage>
</organism>
<evidence type="ECO:0000313" key="2">
    <source>
        <dbReference type="EMBL" id="KAF0325389.1"/>
    </source>
</evidence>
<gene>
    <name evidence="2" type="ORF">GQ607_007423</name>
</gene>
<dbReference type="Proteomes" id="UP000434172">
    <property type="component" value="Unassembled WGS sequence"/>
</dbReference>
<accession>A0A8H3ZMH8</accession>
<evidence type="ECO:0000256" key="1">
    <source>
        <dbReference type="SAM" id="MobiDB-lite"/>
    </source>
</evidence>
<keyword evidence="3" id="KW-1185">Reference proteome</keyword>
<dbReference type="AlphaFoldDB" id="A0A8H3ZMH8"/>
<name>A0A8H3ZMH8_9PEZI</name>
<comment type="caution">
    <text evidence="2">The sequence shown here is derived from an EMBL/GenBank/DDBJ whole genome shotgun (WGS) entry which is preliminary data.</text>
</comment>
<proteinExistence type="predicted"/>
<reference evidence="2 3" key="1">
    <citation type="submission" date="2019-12" db="EMBL/GenBank/DDBJ databases">
        <title>A genome sequence resource for the geographically widespread anthracnose pathogen Colletotrichum asianum.</title>
        <authorList>
            <person name="Meng Y."/>
        </authorList>
    </citation>
    <scope>NUCLEOTIDE SEQUENCE [LARGE SCALE GENOMIC DNA]</scope>
    <source>
        <strain evidence="2 3">ICMP 18580</strain>
    </source>
</reference>
<feature type="region of interest" description="Disordered" evidence="1">
    <location>
        <begin position="109"/>
        <end position="128"/>
    </location>
</feature>
<evidence type="ECO:0000313" key="3">
    <source>
        <dbReference type="Proteomes" id="UP000434172"/>
    </source>
</evidence>
<dbReference type="EMBL" id="WOWK01000037">
    <property type="protein sequence ID" value="KAF0325389.1"/>
    <property type="molecule type" value="Genomic_DNA"/>
</dbReference>
<protein>
    <submittedName>
        <fullName evidence="2">Uncharacterized protein</fullName>
    </submittedName>
</protein>
<feature type="compositionally biased region" description="Basic and acidic residues" evidence="1">
    <location>
        <begin position="118"/>
        <end position="128"/>
    </location>
</feature>
<sequence length="128" mass="14002">MACLQLVVIDSAALSGQLSVAMQAFGCGQVTAPRCRNVLAKWHRCRRSSFASLHLLEKDSHGQIMAPIGTRDVLPAASEAGHHQRSQEMPRANPLARSFLMFPRLSFRCSDSEDDGGREEHSEARGKG</sequence>